<accession>A0A644UAX1</accession>
<dbReference type="Gene3D" id="1.10.10.10">
    <property type="entry name" value="Winged helix-like DNA-binding domain superfamily/Winged helix DNA-binding domain"/>
    <property type="match status" value="1"/>
</dbReference>
<proteinExistence type="predicted"/>
<protein>
    <recommendedName>
        <fullName evidence="1">Helix-turn-helix type 11 domain-containing protein</fullName>
    </recommendedName>
</protein>
<dbReference type="InterPro" id="IPR036390">
    <property type="entry name" value="WH_DNA-bd_sf"/>
</dbReference>
<evidence type="ECO:0000313" key="2">
    <source>
        <dbReference type="EMBL" id="MPL76048.1"/>
    </source>
</evidence>
<name>A0A644UAX1_9ZZZZ</name>
<dbReference type="InterPro" id="IPR036388">
    <property type="entry name" value="WH-like_DNA-bd_sf"/>
</dbReference>
<dbReference type="SUPFAM" id="SSF46785">
    <property type="entry name" value="Winged helix' DNA-binding domain"/>
    <property type="match status" value="1"/>
</dbReference>
<comment type="caution">
    <text evidence="2">The sequence shown here is derived from an EMBL/GenBank/DDBJ whole genome shotgun (WGS) entry which is preliminary data.</text>
</comment>
<organism evidence="2">
    <name type="scientific">bioreactor metagenome</name>
    <dbReference type="NCBI Taxonomy" id="1076179"/>
    <lineage>
        <taxon>unclassified sequences</taxon>
        <taxon>metagenomes</taxon>
        <taxon>ecological metagenomes</taxon>
    </lineage>
</organism>
<evidence type="ECO:0000259" key="1">
    <source>
        <dbReference type="Pfam" id="PF08279"/>
    </source>
</evidence>
<sequence length="68" mass="8255">MRFVDKKQKLDYLIELIRTEKTGKAEQLAERIYVSKRTLERYLSDLREIGYKISFCSSRKTYFIIEEL</sequence>
<dbReference type="AlphaFoldDB" id="A0A644UAX1"/>
<dbReference type="Pfam" id="PF08279">
    <property type="entry name" value="HTH_11"/>
    <property type="match status" value="1"/>
</dbReference>
<gene>
    <name evidence="2" type="ORF">SDC9_21893</name>
</gene>
<reference evidence="2" key="1">
    <citation type="submission" date="2019-08" db="EMBL/GenBank/DDBJ databases">
        <authorList>
            <person name="Kucharzyk K."/>
            <person name="Murdoch R.W."/>
            <person name="Higgins S."/>
            <person name="Loffler F."/>
        </authorList>
    </citation>
    <scope>NUCLEOTIDE SEQUENCE</scope>
</reference>
<dbReference type="InterPro" id="IPR013196">
    <property type="entry name" value="HTH_11"/>
</dbReference>
<dbReference type="EMBL" id="VSSQ01000094">
    <property type="protein sequence ID" value="MPL76048.1"/>
    <property type="molecule type" value="Genomic_DNA"/>
</dbReference>
<feature type="domain" description="Helix-turn-helix type 11" evidence="1">
    <location>
        <begin position="12"/>
        <end position="53"/>
    </location>
</feature>